<evidence type="ECO:0000256" key="2">
    <source>
        <dbReference type="ARBA" id="ARBA00022741"/>
    </source>
</evidence>
<sequence>MSSEAEKARKYLQEKEIPLIFESLMTGLMCNKPDDAIDFMMCALYALKTDPTIKLTWETFVEKPPPSVSLTARKSTPVGEIAHVDVVGLLSKAIEKYGESHDEWKEAKAQFSQGYFVATQSLVKLIRSKLIGQVCQAIIVDYDQNELKNQLSTKYSDEAMRSACLESYISGILNATKYFDERQLLTIIPGEQTDAAILEQLHNAIKKSVEFAEGTKDREAEQVEQPIKGSRTSTARSDSKIISPDEAAVVAMAPEEASEQAPESSQKNTPSESGEPAVDSALEQDQSKQKSVTEYQAEKKSPTSVAAQQQPVFERPPVVLVVGAPGSLKLSYCDKLAQKYEGFVLLSMGKLLAQAISEHPNDESVCQAVLSEALLQVKNAWGYIIEGYPRDLLQMHDLDKMVRLH</sequence>
<evidence type="ECO:0000256" key="3">
    <source>
        <dbReference type="ARBA" id="ARBA00022777"/>
    </source>
</evidence>
<dbReference type="EMBL" id="UZAM01009230">
    <property type="protein sequence ID" value="VDP08257.1"/>
    <property type="molecule type" value="Genomic_DNA"/>
</dbReference>
<evidence type="ECO:0000256" key="4">
    <source>
        <dbReference type="SAM" id="MobiDB-lite"/>
    </source>
</evidence>
<dbReference type="PANTHER" id="PTHR23359">
    <property type="entry name" value="NUCLEOTIDE KINASE"/>
    <property type="match status" value="1"/>
</dbReference>
<keyword evidence="6" id="KW-1185">Reference proteome</keyword>
<dbReference type="InterPro" id="IPR027417">
    <property type="entry name" value="P-loop_NTPase"/>
</dbReference>
<feature type="region of interest" description="Disordered" evidence="4">
    <location>
        <begin position="212"/>
        <end position="309"/>
    </location>
</feature>
<accession>A0A183IQ73</accession>
<dbReference type="GO" id="GO:0006139">
    <property type="term" value="P:nucleobase-containing compound metabolic process"/>
    <property type="evidence" value="ECO:0007669"/>
    <property type="project" value="InterPro"/>
</dbReference>
<dbReference type="Gene3D" id="3.40.50.300">
    <property type="entry name" value="P-loop containing nucleotide triphosphate hydrolases"/>
    <property type="match status" value="1"/>
</dbReference>
<evidence type="ECO:0000256" key="1">
    <source>
        <dbReference type="ARBA" id="ARBA00022679"/>
    </source>
</evidence>
<gene>
    <name evidence="5" type="ORF">SBAD_LOCUS5768</name>
</gene>
<evidence type="ECO:0000313" key="7">
    <source>
        <dbReference type="WBParaSite" id="SBAD_0000599801-mRNA-1"/>
    </source>
</evidence>
<dbReference type="OrthoDB" id="442176at2759"/>
<keyword evidence="3" id="KW-0418">Kinase</keyword>
<feature type="compositionally biased region" description="Basic and acidic residues" evidence="4">
    <location>
        <begin position="212"/>
        <end position="221"/>
    </location>
</feature>
<dbReference type="GO" id="GO:0019205">
    <property type="term" value="F:nucleobase-containing compound kinase activity"/>
    <property type="evidence" value="ECO:0007669"/>
    <property type="project" value="InterPro"/>
</dbReference>
<feature type="compositionally biased region" description="Low complexity" evidence="4">
    <location>
        <begin position="246"/>
        <end position="266"/>
    </location>
</feature>
<dbReference type="AlphaFoldDB" id="A0A183IQ73"/>
<keyword evidence="1" id="KW-0808">Transferase</keyword>
<reference evidence="5 6" key="2">
    <citation type="submission" date="2018-11" db="EMBL/GenBank/DDBJ databases">
        <authorList>
            <consortium name="Pathogen Informatics"/>
        </authorList>
    </citation>
    <scope>NUCLEOTIDE SEQUENCE [LARGE SCALE GENOMIC DNA]</scope>
</reference>
<evidence type="ECO:0000313" key="5">
    <source>
        <dbReference type="EMBL" id="VDP08257.1"/>
    </source>
</evidence>
<name>A0A183IQ73_9BILA</name>
<dbReference type="CDD" id="cd22978">
    <property type="entry name" value="DD_AK5"/>
    <property type="match status" value="1"/>
</dbReference>
<dbReference type="SUPFAM" id="SSF47391">
    <property type="entry name" value="Dimerization-anchoring domain of cAMP-dependent PK regulatory subunit"/>
    <property type="match status" value="1"/>
</dbReference>
<reference evidence="7" key="1">
    <citation type="submission" date="2016-06" db="UniProtKB">
        <authorList>
            <consortium name="WormBaseParasite"/>
        </authorList>
    </citation>
    <scope>IDENTIFICATION</scope>
</reference>
<keyword evidence="2" id="KW-0547">Nucleotide-binding</keyword>
<dbReference type="GO" id="GO:0005524">
    <property type="term" value="F:ATP binding"/>
    <property type="evidence" value="ECO:0007669"/>
    <property type="project" value="InterPro"/>
</dbReference>
<organism evidence="7">
    <name type="scientific">Soboliphyme baturini</name>
    <dbReference type="NCBI Taxonomy" id="241478"/>
    <lineage>
        <taxon>Eukaryota</taxon>
        <taxon>Metazoa</taxon>
        <taxon>Ecdysozoa</taxon>
        <taxon>Nematoda</taxon>
        <taxon>Enoplea</taxon>
        <taxon>Dorylaimia</taxon>
        <taxon>Dioctophymatida</taxon>
        <taxon>Dioctophymatoidea</taxon>
        <taxon>Soboliphymatidae</taxon>
        <taxon>Soboliphyme</taxon>
    </lineage>
</organism>
<evidence type="ECO:0000313" key="6">
    <source>
        <dbReference type="Proteomes" id="UP000270296"/>
    </source>
</evidence>
<dbReference type="Proteomes" id="UP000270296">
    <property type="component" value="Unassembled WGS sequence"/>
</dbReference>
<dbReference type="SUPFAM" id="SSF52540">
    <property type="entry name" value="P-loop containing nucleoside triphosphate hydrolases"/>
    <property type="match status" value="1"/>
</dbReference>
<protein>
    <submittedName>
        <fullName evidence="7">Adenylate kinase</fullName>
    </submittedName>
</protein>
<proteinExistence type="predicted"/>
<dbReference type="WBParaSite" id="SBAD_0000599801-mRNA-1">
    <property type="protein sequence ID" value="SBAD_0000599801-mRNA-1"/>
    <property type="gene ID" value="SBAD_0000599801"/>
</dbReference>
<dbReference type="InterPro" id="IPR000850">
    <property type="entry name" value="Adenylat/UMP-CMP_kin"/>
</dbReference>